<dbReference type="PANTHER" id="PTHR11214:SF3">
    <property type="entry name" value="BETA-1,3-GALACTOSYLTRANSFERASE 6"/>
    <property type="match status" value="1"/>
</dbReference>
<keyword evidence="7" id="KW-1133">Transmembrane helix</keyword>
<accession>W2T3A6</accession>
<keyword evidence="5" id="KW-0812">Transmembrane</keyword>
<reference evidence="12" key="1">
    <citation type="journal article" date="2014" name="Nat. Genet.">
        <title>Genome of the human hookworm Necator americanus.</title>
        <authorList>
            <person name="Tang Y.T."/>
            <person name="Gao X."/>
            <person name="Rosa B.A."/>
            <person name="Abubucker S."/>
            <person name="Hallsworth-Pepin K."/>
            <person name="Martin J."/>
            <person name="Tyagi R."/>
            <person name="Heizer E."/>
            <person name="Zhang X."/>
            <person name="Bhonagiri-Palsikar V."/>
            <person name="Minx P."/>
            <person name="Warren W.C."/>
            <person name="Wang Q."/>
            <person name="Zhan B."/>
            <person name="Hotez P.J."/>
            <person name="Sternberg P.W."/>
            <person name="Dougall A."/>
            <person name="Gaze S.T."/>
            <person name="Mulvenna J."/>
            <person name="Sotillo J."/>
            <person name="Ranganathan S."/>
            <person name="Rabelo E.M."/>
            <person name="Wilson R.K."/>
            <person name="Felgner P.L."/>
            <person name="Bethony J."/>
            <person name="Hawdon J.M."/>
            <person name="Gasser R.B."/>
            <person name="Loukas A."/>
            <person name="Mitreva M."/>
        </authorList>
    </citation>
    <scope>NUCLEOTIDE SEQUENCE [LARGE SCALE GENOMIC DNA]</scope>
</reference>
<protein>
    <recommendedName>
        <fullName evidence="10">Hexosyltransferase</fullName>
        <ecNumber evidence="10">2.4.1.-</ecNumber>
    </recommendedName>
</protein>
<comment type="subcellular location">
    <subcellularLocation>
        <location evidence="1 10">Golgi apparatus membrane</location>
        <topology evidence="1 10">Single-pass type II membrane protein</topology>
    </subcellularLocation>
</comment>
<keyword evidence="9" id="KW-0472">Membrane</keyword>
<keyword evidence="8 10" id="KW-0333">Golgi apparatus</keyword>
<name>W2T3A6_NECAM</name>
<comment type="similarity">
    <text evidence="2 10">Belongs to the glycosyltransferase 31 family.</text>
</comment>
<keyword evidence="6" id="KW-0735">Signal-anchor</keyword>
<evidence type="ECO:0000256" key="8">
    <source>
        <dbReference type="ARBA" id="ARBA00023034"/>
    </source>
</evidence>
<dbReference type="Pfam" id="PF01762">
    <property type="entry name" value="Galactosyl_T"/>
    <property type="match status" value="1"/>
</dbReference>
<evidence type="ECO:0000256" key="3">
    <source>
        <dbReference type="ARBA" id="ARBA00022676"/>
    </source>
</evidence>
<dbReference type="GO" id="GO:0016758">
    <property type="term" value="F:hexosyltransferase activity"/>
    <property type="evidence" value="ECO:0007669"/>
    <property type="project" value="InterPro"/>
</dbReference>
<dbReference type="GO" id="GO:0006493">
    <property type="term" value="P:protein O-linked glycosylation"/>
    <property type="evidence" value="ECO:0007669"/>
    <property type="project" value="TreeGrafter"/>
</dbReference>
<evidence type="ECO:0000313" key="12">
    <source>
        <dbReference type="Proteomes" id="UP000053676"/>
    </source>
</evidence>
<dbReference type="PANTHER" id="PTHR11214">
    <property type="entry name" value="BETA-1,3-N-ACETYLGLUCOSAMINYLTRANSFERASE"/>
    <property type="match status" value="1"/>
</dbReference>
<evidence type="ECO:0000256" key="2">
    <source>
        <dbReference type="ARBA" id="ARBA00008661"/>
    </source>
</evidence>
<evidence type="ECO:0000256" key="9">
    <source>
        <dbReference type="ARBA" id="ARBA00023136"/>
    </source>
</evidence>
<dbReference type="EMBL" id="KI660232">
    <property type="protein sequence ID" value="ETN76373.1"/>
    <property type="molecule type" value="Genomic_DNA"/>
</dbReference>
<evidence type="ECO:0000256" key="4">
    <source>
        <dbReference type="ARBA" id="ARBA00022679"/>
    </source>
</evidence>
<evidence type="ECO:0000313" key="11">
    <source>
        <dbReference type="EMBL" id="ETN76373.1"/>
    </source>
</evidence>
<dbReference type="GO" id="GO:0000139">
    <property type="term" value="C:Golgi membrane"/>
    <property type="evidence" value="ECO:0007669"/>
    <property type="project" value="UniProtKB-SubCell"/>
</dbReference>
<dbReference type="Proteomes" id="UP000053676">
    <property type="component" value="Unassembled WGS sequence"/>
</dbReference>
<evidence type="ECO:0000256" key="7">
    <source>
        <dbReference type="ARBA" id="ARBA00022989"/>
    </source>
</evidence>
<keyword evidence="4" id="KW-0808">Transferase</keyword>
<proteinExistence type="inferred from homology"/>
<dbReference type="InterPro" id="IPR002659">
    <property type="entry name" value="Glyco_trans_31"/>
</dbReference>
<keyword evidence="3 10" id="KW-0328">Glycosyltransferase</keyword>
<evidence type="ECO:0000256" key="5">
    <source>
        <dbReference type="ARBA" id="ARBA00022692"/>
    </source>
</evidence>
<dbReference type="KEGG" id="nai:NECAME_11727"/>
<dbReference type="AlphaFoldDB" id="W2T3A6"/>
<gene>
    <name evidence="11" type="ORF">NECAME_11727</name>
</gene>
<dbReference type="EC" id="2.4.1.-" evidence="10"/>
<keyword evidence="12" id="KW-1185">Reference proteome</keyword>
<organism evidence="11 12">
    <name type="scientific">Necator americanus</name>
    <name type="common">Human hookworm</name>
    <dbReference type="NCBI Taxonomy" id="51031"/>
    <lineage>
        <taxon>Eukaryota</taxon>
        <taxon>Metazoa</taxon>
        <taxon>Ecdysozoa</taxon>
        <taxon>Nematoda</taxon>
        <taxon>Chromadorea</taxon>
        <taxon>Rhabditida</taxon>
        <taxon>Rhabditina</taxon>
        <taxon>Rhabditomorpha</taxon>
        <taxon>Strongyloidea</taxon>
        <taxon>Ancylostomatidae</taxon>
        <taxon>Bunostominae</taxon>
        <taxon>Necator</taxon>
    </lineage>
</organism>
<sequence>MFDAHPFCAQWRRCRAADASRSPGETQGLQPVQYAIIPRQPQISHENLIIIVLSRINDYRSRMYWRQTYGGSENRSKFGFSIIFPVGVGKTASTQEQLNSEAEVYGDILQADFIDTYRNLSLKLEDVFITGVLNREERANLINIGHEKFFRKATNLSYFDDACNR</sequence>
<evidence type="ECO:0000256" key="10">
    <source>
        <dbReference type="RuleBase" id="RU363063"/>
    </source>
</evidence>
<evidence type="ECO:0000256" key="1">
    <source>
        <dbReference type="ARBA" id="ARBA00004323"/>
    </source>
</evidence>
<dbReference type="OrthoDB" id="6355886at2759"/>
<evidence type="ECO:0000256" key="6">
    <source>
        <dbReference type="ARBA" id="ARBA00022968"/>
    </source>
</evidence>